<evidence type="ECO:0000256" key="1">
    <source>
        <dbReference type="SAM" id="Phobius"/>
    </source>
</evidence>
<comment type="caution">
    <text evidence="2">The sequence shown here is derived from an EMBL/GenBank/DDBJ whole genome shotgun (WGS) entry which is preliminary data.</text>
</comment>
<dbReference type="Proteomes" id="UP001187192">
    <property type="component" value="Unassembled WGS sequence"/>
</dbReference>
<dbReference type="EMBL" id="BTGU01000062">
    <property type="protein sequence ID" value="GMN56208.1"/>
    <property type="molecule type" value="Genomic_DNA"/>
</dbReference>
<dbReference type="AlphaFoldDB" id="A0AA88AJM9"/>
<keyword evidence="1" id="KW-0812">Transmembrane</keyword>
<protein>
    <submittedName>
        <fullName evidence="2">Uncharacterized protein</fullName>
    </submittedName>
</protein>
<evidence type="ECO:0000313" key="3">
    <source>
        <dbReference type="Proteomes" id="UP001187192"/>
    </source>
</evidence>
<keyword evidence="1" id="KW-1133">Transmembrane helix</keyword>
<accession>A0AA88AJM9</accession>
<name>A0AA88AJM9_FICCA</name>
<reference evidence="2" key="1">
    <citation type="submission" date="2023-07" db="EMBL/GenBank/DDBJ databases">
        <title>draft genome sequence of fig (Ficus carica).</title>
        <authorList>
            <person name="Takahashi T."/>
            <person name="Nishimura K."/>
        </authorList>
    </citation>
    <scope>NUCLEOTIDE SEQUENCE</scope>
</reference>
<keyword evidence="3" id="KW-1185">Reference proteome</keyword>
<gene>
    <name evidence="2" type="ORF">TIFTF001_025335</name>
</gene>
<keyword evidence="1" id="KW-0472">Membrane</keyword>
<sequence length="201" mass="21552">MSPGVISLGLIVVSLPAVWYLGTALLNLLTKLRNDGQVLVSFLKEATEPGLSWQNHLMALLLRIYRKSLHMMASLDSFGIKCAKFHRHDGIYDCLSEGLNALVGGAPKSGHGSIAFGGTADGWQWSVEDGGCIELPSQLLILCHQLGDPPVDHHLVKASFVPVMAAVVVVLSTSVISAIGLTVTPNCRGDERGRFPDIFIP</sequence>
<evidence type="ECO:0000313" key="2">
    <source>
        <dbReference type="EMBL" id="GMN56208.1"/>
    </source>
</evidence>
<proteinExistence type="predicted"/>
<feature type="transmembrane region" description="Helical" evidence="1">
    <location>
        <begin position="6"/>
        <end position="29"/>
    </location>
</feature>
<feature type="transmembrane region" description="Helical" evidence="1">
    <location>
        <begin position="160"/>
        <end position="183"/>
    </location>
</feature>
<organism evidence="2 3">
    <name type="scientific">Ficus carica</name>
    <name type="common">Common fig</name>
    <dbReference type="NCBI Taxonomy" id="3494"/>
    <lineage>
        <taxon>Eukaryota</taxon>
        <taxon>Viridiplantae</taxon>
        <taxon>Streptophyta</taxon>
        <taxon>Embryophyta</taxon>
        <taxon>Tracheophyta</taxon>
        <taxon>Spermatophyta</taxon>
        <taxon>Magnoliopsida</taxon>
        <taxon>eudicotyledons</taxon>
        <taxon>Gunneridae</taxon>
        <taxon>Pentapetalae</taxon>
        <taxon>rosids</taxon>
        <taxon>fabids</taxon>
        <taxon>Rosales</taxon>
        <taxon>Moraceae</taxon>
        <taxon>Ficeae</taxon>
        <taxon>Ficus</taxon>
    </lineage>
</organism>